<proteinExistence type="predicted"/>
<name>L0NE35_9HYPH</name>
<organism evidence="1 2">
    <name type="scientific">Pseudorhizobium banfieldiae</name>
    <dbReference type="NCBI Taxonomy" id="1125847"/>
    <lineage>
        <taxon>Bacteria</taxon>
        <taxon>Pseudomonadati</taxon>
        <taxon>Pseudomonadota</taxon>
        <taxon>Alphaproteobacteria</taxon>
        <taxon>Hyphomicrobiales</taxon>
        <taxon>Rhizobiaceae</taxon>
        <taxon>Rhizobium/Agrobacterium group</taxon>
        <taxon>Pseudorhizobium</taxon>
    </lineage>
</organism>
<reference evidence="1 2" key="1">
    <citation type="journal article" date="2013" name="Genome Biol. Evol.">
        <title>Life in an arsenic-containing gold mine: genome and physiology of the autotrophic arsenite-oxidizing bacterium rhizobium sp. NT-26.</title>
        <authorList>
            <person name="Andres J."/>
            <person name="Arsene-Ploetze F."/>
            <person name="Barbe V."/>
            <person name="Brochier-Armanet C."/>
            <person name="Cleiss-Arnold J."/>
            <person name="Coppee J.Y."/>
            <person name="Dillies M.A."/>
            <person name="Geist"/>
            <person name="L"/>
            <person name="Joublin A."/>
            <person name="Koechler S."/>
            <person name="Lassalle F."/>
            <person name="Marchal M."/>
            <person name="Medigue C."/>
            <person name="Muller D."/>
            <person name="Nesme X."/>
            <person name="Plewniak F."/>
            <person name="Proux C."/>
            <person name="Ramirez-Bahena M.H."/>
            <person name="Schenowitz C."/>
            <person name="Sismeiro O."/>
            <person name="Vallenet D."/>
            <person name="Santini J.M."/>
            <person name="Bertin P.N."/>
        </authorList>
    </citation>
    <scope>NUCLEOTIDE SEQUENCE [LARGE SCALE GENOMIC DNA]</scope>
    <source>
        <strain evidence="1 2">NT-26</strain>
    </source>
</reference>
<evidence type="ECO:0000313" key="1">
    <source>
        <dbReference type="EMBL" id="CCF19378.1"/>
    </source>
</evidence>
<accession>L0NE35</accession>
<dbReference type="Proteomes" id="UP000010792">
    <property type="component" value="Chromosome"/>
</dbReference>
<dbReference type="AlphaFoldDB" id="L0NE35"/>
<evidence type="ECO:0000313" key="2">
    <source>
        <dbReference type="Proteomes" id="UP000010792"/>
    </source>
</evidence>
<sequence length="652" mass="73634">MLFEGVTTPLSATSHYIRPQRLWTNDAKIFVFDPAHLTDLIDVWNLRSEPNPLIPVPMGWLPDLLPEIHRIIADECRPLQGNPNGIMHSAILEFSRGIGDEARRKALQLLQPGLPQSKDGFGTLSVKQWRDRIWDKPGGGMMNPPKRIVLDVEEKRVTLEVKETDSQPSARYEPLRPSFASRFGTSQLRWVNSLRVANYGRADIATIYPYNTFDRSRPRLGFGVLDVMIGTEGWSFGQKYDGVGEHLQFQTQETAILDFLKRSGMEARLSEPGHIAKQILDQLGGLWGTRLIADSETLKLMNDMAGGVRRRENGVEEVQEQFDPRSRPIKDWAGLVKRRKSRFYQALELDHFTKASIVVLGLETQCTNCLNRNWDTVDRLGYSLTCKRCLKLYPFPQGATTTGRLWTYRVAGPFSVQDYAKGAYGAVLALQTISELVSHFRSINFVTAVELGLDGRRIEADYIAFHQADAFDSQYDPNLILGEAKSFGQGDLIEPKDIARLKDLALRFPGSYLAVSVLRNEFTDTEKALLRKLVRWTRKLGVDGGPRNRVLLLTGYELLRQSEPISHTWKELGGRHAEFSDFHHTESIRTIAEASIAIHLGMPSFESERHAAWGKRPRKNPNAFPRIPGQWGRTLHSISGTIAPEAPGEKQN</sequence>
<dbReference type="KEGG" id="rht:NT26_1654"/>
<protein>
    <submittedName>
        <fullName evidence="1">Uncharacterized protein</fullName>
    </submittedName>
</protein>
<gene>
    <name evidence="1" type="ORF">NT26_1654</name>
</gene>
<keyword evidence="2" id="KW-1185">Reference proteome</keyword>
<dbReference type="EMBL" id="FO082820">
    <property type="protein sequence ID" value="CCF19378.1"/>
    <property type="molecule type" value="Genomic_DNA"/>
</dbReference>